<dbReference type="InterPro" id="IPR008580">
    <property type="entry name" value="PPPDE_dom"/>
</dbReference>
<keyword evidence="6" id="KW-1185">Reference proteome</keyword>
<dbReference type="GO" id="GO:0006508">
    <property type="term" value="P:proteolysis"/>
    <property type="evidence" value="ECO:0007669"/>
    <property type="project" value="UniProtKB-KW"/>
</dbReference>
<evidence type="ECO:0000256" key="1">
    <source>
        <dbReference type="ARBA" id="ARBA00008140"/>
    </source>
</evidence>
<evidence type="ECO:0000313" key="6">
    <source>
        <dbReference type="Proteomes" id="UP000612055"/>
    </source>
</evidence>
<dbReference type="SMART" id="SM01179">
    <property type="entry name" value="DUF862"/>
    <property type="match status" value="1"/>
</dbReference>
<dbReference type="Gene3D" id="3.90.1720.30">
    <property type="entry name" value="PPPDE domains"/>
    <property type="match status" value="1"/>
</dbReference>
<proteinExistence type="inferred from homology"/>
<comment type="caution">
    <text evidence="5">The sequence shown here is derived from an EMBL/GenBank/DDBJ whole genome shotgun (WGS) entry which is preliminary data.</text>
</comment>
<evidence type="ECO:0000256" key="3">
    <source>
        <dbReference type="ARBA" id="ARBA00022801"/>
    </source>
</evidence>
<dbReference type="EMBL" id="JAEHOE010000002">
    <property type="protein sequence ID" value="KAG2500933.1"/>
    <property type="molecule type" value="Genomic_DNA"/>
</dbReference>
<keyword evidence="2" id="KW-0645">Protease</keyword>
<organism evidence="5 6">
    <name type="scientific">Edaphochlamys debaryana</name>
    <dbReference type="NCBI Taxonomy" id="47281"/>
    <lineage>
        <taxon>Eukaryota</taxon>
        <taxon>Viridiplantae</taxon>
        <taxon>Chlorophyta</taxon>
        <taxon>core chlorophytes</taxon>
        <taxon>Chlorophyceae</taxon>
        <taxon>CS clade</taxon>
        <taxon>Chlamydomonadales</taxon>
        <taxon>Chlamydomonadales incertae sedis</taxon>
        <taxon>Edaphochlamys</taxon>
    </lineage>
</organism>
<dbReference type="OrthoDB" id="21221at2759"/>
<dbReference type="PANTHER" id="PTHR12378">
    <property type="entry name" value="DESUMOYLATING ISOPEPTIDASE"/>
    <property type="match status" value="1"/>
</dbReference>
<reference evidence="5" key="1">
    <citation type="journal article" date="2020" name="bioRxiv">
        <title>Comparative genomics of Chlamydomonas.</title>
        <authorList>
            <person name="Craig R.J."/>
            <person name="Hasan A.R."/>
            <person name="Ness R.W."/>
            <person name="Keightley P.D."/>
        </authorList>
    </citation>
    <scope>NUCLEOTIDE SEQUENCE</scope>
    <source>
        <strain evidence="5">CCAP 11/70</strain>
    </source>
</reference>
<dbReference type="InterPro" id="IPR042266">
    <property type="entry name" value="PPPDE_sf"/>
</dbReference>
<dbReference type="AlphaFoldDB" id="A0A835YGT0"/>
<comment type="similarity">
    <text evidence="1">Belongs to the DeSI family.</text>
</comment>
<accession>A0A835YGT0</accession>
<gene>
    <name evidence="5" type="ORF">HYH03_000759</name>
</gene>
<feature type="domain" description="PPPDE" evidence="4">
    <location>
        <begin position="6"/>
        <end position="151"/>
    </location>
</feature>
<evidence type="ECO:0000256" key="2">
    <source>
        <dbReference type="ARBA" id="ARBA00022670"/>
    </source>
</evidence>
<dbReference type="GO" id="GO:0008233">
    <property type="term" value="F:peptidase activity"/>
    <property type="evidence" value="ECO:0007669"/>
    <property type="project" value="UniProtKB-KW"/>
</dbReference>
<dbReference type="GO" id="GO:0070646">
    <property type="term" value="P:protein modification by small protein removal"/>
    <property type="evidence" value="ECO:0007669"/>
    <property type="project" value="TreeGrafter"/>
</dbReference>
<dbReference type="Pfam" id="PF05903">
    <property type="entry name" value="Peptidase_C97"/>
    <property type="match status" value="1"/>
</dbReference>
<name>A0A835YGT0_9CHLO</name>
<evidence type="ECO:0000313" key="5">
    <source>
        <dbReference type="EMBL" id="KAG2500933.1"/>
    </source>
</evidence>
<keyword evidence="3" id="KW-0378">Hydrolase</keyword>
<dbReference type="PROSITE" id="PS51858">
    <property type="entry name" value="PPPDE"/>
    <property type="match status" value="1"/>
</dbReference>
<dbReference type="PANTHER" id="PTHR12378:SF7">
    <property type="entry name" value="DESUMOYLATING ISOPEPTIDASE 1"/>
    <property type="match status" value="1"/>
</dbReference>
<protein>
    <recommendedName>
        <fullName evidence="4">PPPDE domain-containing protein</fullName>
    </recommendedName>
</protein>
<sequence>MGDGGEKVKLHVYDLTNGMARSLSPMLLGRQIDGVWHTGVVVGGVEYFFGGGVHRCVAGQTPFGTPMKVEDLGETHIPKEMREEMLADLSRRFTAEAYNLITNNCNHFSSAWSELLTGSPIPQQYTGQAQEILNSPIGGARGGQMLLPMMSAMEQQLGGATAAGFGQQPGGR</sequence>
<evidence type="ECO:0000259" key="4">
    <source>
        <dbReference type="PROSITE" id="PS51858"/>
    </source>
</evidence>
<dbReference type="Proteomes" id="UP000612055">
    <property type="component" value="Unassembled WGS sequence"/>
</dbReference>